<feature type="domain" description="Exocyst complex subunit Exo70 C-terminal" evidence="5">
    <location>
        <begin position="11"/>
        <end position="268"/>
    </location>
</feature>
<dbReference type="InterPro" id="IPR004140">
    <property type="entry name" value="Exo70"/>
</dbReference>
<dbReference type="Proteomes" id="UP001190700">
    <property type="component" value="Unassembled WGS sequence"/>
</dbReference>
<dbReference type="GO" id="GO:0005546">
    <property type="term" value="F:phosphatidylinositol-4,5-bisphosphate binding"/>
    <property type="evidence" value="ECO:0007669"/>
    <property type="project" value="InterPro"/>
</dbReference>
<dbReference type="AlphaFoldDB" id="A0AAE0BMC5"/>
<dbReference type="PANTHER" id="PTHR12542:SF41">
    <property type="entry name" value="EXOCYST COMPLEX COMPONENT 7"/>
    <property type="match status" value="1"/>
</dbReference>
<accession>A0AAE0BMC5</accession>
<dbReference type="InterPro" id="IPR016159">
    <property type="entry name" value="Cullin_repeat-like_dom_sf"/>
</dbReference>
<organism evidence="6 7">
    <name type="scientific">Cymbomonas tetramitiformis</name>
    <dbReference type="NCBI Taxonomy" id="36881"/>
    <lineage>
        <taxon>Eukaryota</taxon>
        <taxon>Viridiplantae</taxon>
        <taxon>Chlorophyta</taxon>
        <taxon>Pyramimonadophyceae</taxon>
        <taxon>Pyramimonadales</taxon>
        <taxon>Pyramimonadaceae</taxon>
        <taxon>Cymbomonas</taxon>
    </lineage>
</organism>
<name>A0AAE0BMC5_9CHLO</name>
<comment type="function">
    <text evidence="4">Component of the exocyst complex.</text>
</comment>
<evidence type="ECO:0000256" key="2">
    <source>
        <dbReference type="ARBA" id="ARBA00022448"/>
    </source>
</evidence>
<sequence>MCLWDAGRYVVDDGTVHPLTSYVLNYIKRLFDFLNALPTLFGEEADELAARSSSAPLPSSGLLARATAIGKGFLQDPDVEGKSEAEKRMTVAVTRIFMVLQTNLETKASCYKRKALAQVFMMNNMHYIVKSVRKTPEMLTLLGEEWADRQDDIVEQYCESYRLSSWADAMEYVSAVELDGTAMREKDRAMIKEKFRNFNTRLEELHHEQAQWAVPDPDLRVALRNSIIQLILPSYGMFVEEFPASTFTKYPDKYIKYSPKRVEAMVQDLFENKVKNWYQQEAAYDSTRLSILPRHHKMGFGGK</sequence>
<keyword evidence="7" id="KW-1185">Reference proteome</keyword>
<protein>
    <recommendedName>
        <fullName evidence="4">Exocyst subunit Exo70 family protein</fullName>
    </recommendedName>
</protein>
<dbReference type="GO" id="GO:0000145">
    <property type="term" value="C:exocyst"/>
    <property type="evidence" value="ECO:0007669"/>
    <property type="project" value="InterPro"/>
</dbReference>
<comment type="caution">
    <text evidence="6">The sequence shown here is derived from an EMBL/GenBank/DDBJ whole genome shotgun (WGS) entry which is preliminary data.</text>
</comment>
<evidence type="ECO:0000256" key="3">
    <source>
        <dbReference type="ARBA" id="ARBA00022483"/>
    </source>
</evidence>
<evidence type="ECO:0000313" key="6">
    <source>
        <dbReference type="EMBL" id="KAK3239191.1"/>
    </source>
</evidence>
<dbReference type="GO" id="GO:0006887">
    <property type="term" value="P:exocytosis"/>
    <property type="evidence" value="ECO:0007669"/>
    <property type="project" value="UniProtKB-KW"/>
</dbReference>
<keyword evidence="2 4" id="KW-0813">Transport</keyword>
<dbReference type="Pfam" id="PF03081">
    <property type="entry name" value="Exo70_C"/>
    <property type="match status" value="1"/>
</dbReference>
<keyword evidence="4" id="KW-0653">Protein transport</keyword>
<proteinExistence type="inferred from homology"/>
<reference evidence="6 7" key="1">
    <citation type="journal article" date="2015" name="Genome Biol. Evol.">
        <title>Comparative Genomics of a Bacterivorous Green Alga Reveals Evolutionary Causalities and Consequences of Phago-Mixotrophic Mode of Nutrition.</title>
        <authorList>
            <person name="Burns J.A."/>
            <person name="Paasch A."/>
            <person name="Narechania A."/>
            <person name="Kim E."/>
        </authorList>
    </citation>
    <scope>NUCLEOTIDE SEQUENCE [LARGE SCALE GENOMIC DNA]</scope>
    <source>
        <strain evidence="6 7">PLY_AMNH</strain>
    </source>
</reference>
<comment type="similarity">
    <text evidence="1 4">Belongs to the EXO70 family.</text>
</comment>
<dbReference type="EMBL" id="LGRX02033998">
    <property type="protein sequence ID" value="KAK3239191.1"/>
    <property type="molecule type" value="Genomic_DNA"/>
</dbReference>
<dbReference type="SUPFAM" id="SSF74788">
    <property type="entry name" value="Cullin repeat-like"/>
    <property type="match status" value="1"/>
</dbReference>
<dbReference type="InterPro" id="IPR046364">
    <property type="entry name" value="Exo70_C"/>
</dbReference>
<keyword evidence="3 4" id="KW-0268">Exocytosis</keyword>
<evidence type="ECO:0000259" key="5">
    <source>
        <dbReference type="Pfam" id="PF03081"/>
    </source>
</evidence>
<evidence type="ECO:0000313" key="7">
    <source>
        <dbReference type="Proteomes" id="UP001190700"/>
    </source>
</evidence>
<evidence type="ECO:0000256" key="1">
    <source>
        <dbReference type="ARBA" id="ARBA00006756"/>
    </source>
</evidence>
<gene>
    <name evidence="6" type="ORF">CYMTET_50865</name>
</gene>
<dbReference type="GO" id="GO:0015031">
    <property type="term" value="P:protein transport"/>
    <property type="evidence" value="ECO:0007669"/>
    <property type="project" value="UniProtKB-KW"/>
</dbReference>
<evidence type="ECO:0000256" key="4">
    <source>
        <dbReference type="RuleBase" id="RU365026"/>
    </source>
</evidence>
<dbReference type="PANTHER" id="PTHR12542">
    <property type="entry name" value="EXOCYST COMPLEX PROTEIN EXO70"/>
    <property type="match status" value="1"/>
</dbReference>
<dbReference type="Gene3D" id="1.20.1280.170">
    <property type="entry name" value="Exocyst complex component Exo70"/>
    <property type="match status" value="1"/>
</dbReference>